<dbReference type="GO" id="GO:0005886">
    <property type="term" value="C:plasma membrane"/>
    <property type="evidence" value="ECO:0007669"/>
    <property type="project" value="UniProtKB-SubCell"/>
</dbReference>
<dbReference type="AlphaFoldDB" id="A0A6V8NFJ5"/>
<keyword evidence="7 9" id="KW-0472">Membrane</keyword>
<accession>A0A6V8NFJ5</accession>
<dbReference type="CDD" id="cd06582">
    <property type="entry name" value="TM_PBP1_LivH_like"/>
    <property type="match status" value="1"/>
</dbReference>
<reference evidence="14 15" key="1">
    <citation type="journal article" date="2020" name="Front. Microbiol.">
        <title>Single-cell genomics of novel Actinobacteria with the Wood-Ljungdahl pathway discovered in a serpentinizing system.</title>
        <authorList>
            <person name="Merino N."/>
            <person name="Kawai M."/>
            <person name="Boyd E.S."/>
            <person name="Colman D.R."/>
            <person name="McGlynn S.E."/>
            <person name="Nealson K.H."/>
            <person name="Kurokawa K."/>
            <person name="Hongoh Y."/>
        </authorList>
    </citation>
    <scope>NUCLEOTIDE SEQUENCE [LARGE SCALE GENOMIC DNA]</scope>
    <source>
        <strain evidence="10 16">S03</strain>
        <strain evidence="11 17">S34</strain>
        <strain evidence="12 14">S44</strain>
        <strain evidence="13 15">S47</strain>
    </source>
</reference>
<feature type="transmembrane region" description="Helical" evidence="9">
    <location>
        <begin position="32"/>
        <end position="51"/>
    </location>
</feature>
<dbReference type="Proteomes" id="UP000561271">
    <property type="component" value="Unassembled WGS sequence"/>
</dbReference>
<dbReference type="EMBL" id="BLSD01000127">
    <property type="protein sequence ID" value="GFP40028.1"/>
    <property type="molecule type" value="Genomic_DNA"/>
</dbReference>
<comment type="similarity">
    <text evidence="8">Belongs to the binding-protein-dependent transport system permease family. LivHM subfamily.</text>
</comment>
<dbReference type="PANTHER" id="PTHR11795:SF445">
    <property type="entry name" value="AMINO ACID ABC TRANSPORTER PERMEASE PROTEIN"/>
    <property type="match status" value="1"/>
</dbReference>
<evidence type="ECO:0000256" key="6">
    <source>
        <dbReference type="ARBA" id="ARBA00022989"/>
    </source>
</evidence>
<evidence type="ECO:0000256" key="5">
    <source>
        <dbReference type="ARBA" id="ARBA00022970"/>
    </source>
</evidence>
<dbReference type="Proteomes" id="UP000574717">
    <property type="component" value="Unassembled WGS sequence"/>
</dbReference>
<dbReference type="Pfam" id="PF02653">
    <property type="entry name" value="BPD_transp_2"/>
    <property type="match status" value="1"/>
</dbReference>
<evidence type="ECO:0000256" key="9">
    <source>
        <dbReference type="SAM" id="Phobius"/>
    </source>
</evidence>
<dbReference type="GO" id="GO:0006865">
    <property type="term" value="P:amino acid transport"/>
    <property type="evidence" value="ECO:0007669"/>
    <property type="project" value="UniProtKB-KW"/>
</dbReference>
<evidence type="ECO:0000313" key="17">
    <source>
        <dbReference type="Proteomes" id="UP000588083"/>
    </source>
</evidence>
<keyword evidence="4 9" id="KW-0812">Transmembrane</keyword>
<evidence type="ECO:0000313" key="10">
    <source>
        <dbReference type="EMBL" id="GFP19039.1"/>
    </source>
</evidence>
<evidence type="ECO:0000313" key="15">
    <source>
        <dbReference type="Proteomes" id="UP000569018"/>
    </source>
</evidence>
<proteinExistence type="inferred from homology"/>
<protein>
    <submittedName>
        <fullName evidence="10">Neutral amino acid transport system permease protein</fullName>
    </submittedName>
</protein>
<dbReference type="Proteomes" id="UP000588083">
    <property type="component" value="Unassembled WGS sequence"/>
</dbReference>
<name>A0A6V8NFJ5_9ACTN</name>
<feature type="transmembrane region" description="Helical" evidence="9">
    <location>
        <begin position="63"/>
        <end position="89"/>
    </location>
</feature>
<evidence type="ECO:0000313" key="11">
    <source>
        <dbReference type="EMBL" id="GFP31059.1"/>
    </source>
</evidence>
<feature type="transmembrane region" description="Helical" evidence="9">
    <location>
        <begin position="109"/>
        <end position="125"/>
    </location>
</feature>
<dbReference type="PANTHER" id="PTHR11795">
    <property type="entry name" value="BRANCHED-CHAIN AMINO ACID TRANSPORT SYSTEM PERMEASE PROTEIN LIVH"/>
    <property type="match status" value="1"/>
</dbReference>
<comment type="subcellular location">
    <subcellularLocation>
        <location evidence="1">Cell membrane</location>
        <topology evidence="1">Multi-pass membrane protein</topology>
    </subcellularLocation>
</comment>
<evidence type="ECO:0000256" key="2">
    <source>
        <dbReference type="ARBA" id="ARBA00022448"/>
    </source>
</evidence>
<comment type="caution">
    <text evidence="10">The sequence shown here is derived from an EMBL/GenBank/DDBJ whole genome shotgun (WGS) entry which is preliminary data.</text>
</comment>
<keyword evidence="3" id="KW-1003">Cell membrane</keyword>
<dbReference type="EMBL" id="BLRU01000031">
    <property type="protein sequence ID" value="GFP19039.1"/>
    <property type="molecule type" value="Genomic_DNA"/>
</dbReference>
<evidence type="ECO:0000256" key="7">
    <source>
        <dbReference type="ARBA" id="ARBA00023136"/>
    </source>
</evidence>
<dbReference type="EMBL" id="BLSC01000139">
    <property type="protein sequence ID" value="GFP37699.1"/>
    <property type="molecule type" value="Genomic_DNA"/>
</dbReference>
<dbReference type="Proteomes" id="UP000569018">
    <property type="component" value="Unassembled WGS sequence"/>
</dbReference>
<evidence type="ECO:0000256" key="8">
    <source>
        <dbReference type="ARBA" id="ARBA00037998"/>
    </source>
</evidence>
<keyword evidence="5" id="KW-0029">Amino-acid transport</keyword>
<evidence type="ECO:0000313" key="12">
    <source>
        <dbReference type="EMBL" id="GFP37699.1"/>
    </source>
</evidence>
<evidence type="ECO:0000313" key="16">
    <source>
        <dbReference type="Proteomes" id="UP000574717"/>
    </source>
</evidence>
<evidence type="ECO:0000313" key="13">
    <source>
        <dbReference type="EMBL" id="GFP40028.1"/>
    </source>
</evidence>
<dbReference type="RefSeq" id="WP_176236809.1">
    <property type="nucleotide sequence ID" value="NZ_BLRU01000031.1"/>
</dbReference>
<dbReference type="InterPro" id="IPR001851">
    <property type="entry name" value="ABC_transp_permease"/>
</dbReference>
<dbReference type="EMBL" id="BLRZ01000153">
    <property type="protein sequence ID" value="GFP31059.1"/>
    <property type="molecule type" value="Genomic_DNA"/>
</dbReference>
<dbReference type="GO" id="GO:0022857">
    <property type="term" value="F:transmembrane transporter activity"/>
    <property type="evidence" value="ECO:0007669"/>
    <property type="project" value="InterPro"/>
</dbReference>
<dbReference type="InterPro" id="IPR052157">
    <property type="entry name" value="BCAA_transport_permease"/>
</dbReference>
<sequence length="136" mass="14321">MTIPKTGKAIRATSSNPELALSSGININRVTWVTWFIGAALAGTAGLFRAAATRLSPMLGWDIFLPTAAVTVLGGIGSFYGAIAAAFIIGLAENIGVVALINLGISTEYRMAVAFLILIVTLIVRPQGLARMFRRT</sequence>
<evidence type="ECO:0000256" key="4">
    <source>
        <dbReference type="ARBA" id="ARBA00022692"/>
    </source>
</evidence>
<keyword evidence="6 9" id="KW-1133">Transmembrane helix</keyword>
<evidence type="ECO:0000256" key="3">
    <source>
        <dbReference type="ARBA" id="ARBA00022475"/>
    </source>
</evidence>
<gene>
    <name evidence="10" type="ORF">HKBW3S03_00543</name>
    <name evidence="11" type="ORF">HKBW3S34_01978</name>
    <name evidence="12" type="ORF">HKBW3S44_01376</name>
    <name evidence="13" type="ORF">HKBW3S47_01725</name>
</gene>
<evidence type="ECO:0000313" key="14">
    <source>
        <dbReference type="Proteomes" id="UP000561271"/>
    </source>
</evidence>
<evidence type="ECO:0000256" key="1">
    <source>
        <dbReference type="ARBA" id="ARBA00004651"/>
    </source>
</evidence>
<keyword evidence="17" id="KW-1185">Reference proteome</keyword>
<keyword evidence="2" id="KW-0813">Transport</keyword>
<organism evidence="10 16">
    <name type="scientific">Candidatus Hakubella thermalkaliphila</name>
    <dbReference type="NCBI Taxonomy" id="2754717"/>
    <lineage>
        <taxon>Bacteria</taxon>
        <taxon>Bacillati</taxon>
        <taxon>Actinomycetota</taxon>
        <taxon>Actinomycetota incertae sedis</taxon>
        <taxon>Candidatus Hakubellales</taxon>
        <taxon>Candidatus Hakubellaceae</taxon>
        <taxon>Candidatus Hakubella</taxon>
    </lineage>
</organism>